<dbReference type="InterPro" id="IPR018389">
    <property type="entry name" value="DctP_fam"/>
</dbReference>
<dbReference type="Gene3D" id="3.40.190.170">
    <property type="entry name" value="Bacterial extracellular solute-binding protein, family 7"/>
    <property type="match status" value="1"/>
</dbReference>
<dbReference type="Pfam" id="PF03480">
    <property type="entry name" value="DctP"/>
    <property type="match status" value="1"/>
</dbReference>
<name>A0A6N4TGU1_9FIRM</name>
<accession>A0A6N4TGU1</accession>
<dbReference type="CDD" id="cd13603">
    <property type="entry name" value="PBP2_TRAP_Siap_TeaA_like"/>
    <property type="match status" value="1"/>
</dbReference>
<evidence type="ECO:0000256" key="3">
    <source>
        <dbReference type="ARBA" id="ARBA00022448"/>
    </source>
</evidence>
<dbReference type="PANTHER" id="PTHR33376:SF4">
    <property type="entry name" value="SIALIC ACID-BINDING PERIPLASMIC PROTEIN SIAP"/>
    <property type="match status" value="1"/>
</dbReference>
<reference evidence="6" key="1">
    <citation type="submission" date="2019-05" db="EMBL/GenBank/DDBJ databases">
        <title>Complete genome sequencing of Absiella argi strain JCM 30884.</title>
        <authorList>
            <person name="Sakamoto M."/>
            <person name="Murakami T."/>
            <person name="Mori H."/>
        </authorList>
    </citation>
    <scope>NUCLEOTIDE SEQUENCE [LARGE SCALE GENOMIC DNA]</scope>
    <source>
        <strain evidence="6">JCM 30884</strain>
    </source>
</reference>
<proteinExistence type="inferred from homology"/>
<dbReference type="KEGG" id="aarg:Aargi30884_05870"/>
<dbReference type="AlphaFoldDB" id="A0A6N4TGU1"/>
<comment type="similarity">
    <text evidence="2">Belongs to the bacterial solute-binding protein 7 family.</text>
</comment>
<dbReference type="EMBL" id="AP019695">
    <property type="protein sequence ID" value="BBK21684.1"/>
    <property type="molecule type" value="Genomic_DNA"/>
</dbReference>
<evidence type="ECO:0000256" key="4">
    <source>
        <dbReference type="ARBA" id="ARBA00022729"/>
    </source>
</evidence>
<keyword evidence="4" id="KW-0732">Signal</keyword>
<organism evidence="5 6">
    <name type="scientific">Amedibacterium intestinale</name>
    <dbReference type="NCBI Taxonomy" id="2583452"/>
    <lineage>
        <taxon>Bacteria</taxon>
        <taxon>Bacillati</taxon>
        <taxon>Bacillota</taxon>
        <taxon>Erysipelotrichia</taxon>
        <taxon>Erysipelotrichales</taxon>
        <taxon>Erysipelotrichaceae</taxon>
        <taxon>Amedibacterium</taxon>
    </lineage>
</organism>
<dbReference type="PIRSF" id="PIRSF006470">
    <property type="entry name" value="DctB"/>
    <property type="match status" value="1"/>
</dbReference>
<evidence type="ECO:0000313" key="5">
    <source>
        <dbReference type="EMBL" id="BBK21684.1"/>
    </source>
</evidence>
<evidence type="ECO:0000256" key="1">
    <source>
        <dbReference type="ARBA" id="ARBA00004196"/>
    </source>
</evidence>
<dbReference type="GO" id="GO:0030288">
    <property type="term" value="C:outer membrane-bounded periplasmic space"/>
    <property type="evidence" value="ECO:0007669"/>
    <property type="project" value="InterPro"/>
</dbReference>
<protein>
    <submittedName>
        <fullName evidence="5">ABC transporter substrate-binding protein</fullName>
    </submittedName>
</protein>
<dbReference type="RefSeq" id="WP_118277207.1">
    <property type="nucleotide sequence ID" value="NZ_AP019695.1"/>
</dbReference>
<keyword evidence="3" id="KW-0813">Transport</keyword>
<dbReference type="NCBIfam" id="NF037995">
    <property type="entry name" value="TRAP_S1"/>
    <property type="match status" value="1"/>
</dbReference>
<dbReference type="PANTHER" id="PTHR33376">
    <property type="match status" value="1"/>
</dbReference>
<keyword evidence="6" id="KW-1185">Reference proteome</keyword>
<gene>
    <name evidence="5" type="ORF">Aargi30884_05870</name>
</gene>
<evidence type="ECO:0000313" key="6">
    <source>
        <dbReference type="Proteomes" id="UP000464754"/>
    </source>
</evidence>
<dbReference type="PROSITE" id="PS51257">
    <property type="entry name" value="PROKAR_LIPOPROTEIN"/>
    <property type="match status" value="1"/>
</dbReference>
<dbReference type="Proteomes" id="UP000464754">
    <property type="component" value="Chromosome"/>
</dbReference>
<dbReference type="NCBIfam" id="TIGR00787">
    <property type="entry name" value="dctP"/>
    <property type="match status" value="1"/>
</dbReference>
<dbReference type="GO" id="GO:0055085">
    <property type="term" value="P:transmembrane transport"/>
    <property type="evidence" value="ECO:0007669"/>
    <property type="project" value="InterPro"/>
</dbReference>
<sequence>MKKRYTYMMLAAMLLSCFGCQTKKQDLAASSQTYPIIIATDSPSDTVTGLFAEKFAQEVIRLSEGKIQMKVYDNGVLGGDRELLESCKNDDIAFVVQSSAPQVNFMPKLAVFDLPVAYTDISSLRKVLDDEDFYSQISDVYKDGGFHLMALADQNFRVMTTNKKISSINDFKGLKIRTMENSNHIAFWKAIGANPTPMTMSEVYIGLQQGTIDAQENPYEVIVSAKVYEQQDYVAETNHVPHLLSLITSNSFYDSLTVEQKQIFDEAALLARNHARKQADKRVENRLKIIEESGTRMLPLTDDLINEIREKSKHVYADIQKQCGNELYNTYLKYGKEKGEILYEYSNN</sequence>
<evidence type="ECO:0000256" key="2">
    <source>
        <dbReference type="ARBA" id="ARBA00009023"/>
    </source>
</evidence>
<dbReference type="InterPro" id="IPR038404">
    <property type="entry name" value="TRAP_DctP_sf"/>
</dbReference>
<comment type="subcellular location">
    <subcellularLocation>
        <location evidence="1">Cell envelope</location>
    </subcellularLocation>
</comment>
<dbReference type="InterPro" id="IPR004682">
    <property type="entry name" value="TRAP_DctP"/>
</dbReference>